<protein>
    <submittedName>
        <fullName evidence="7">O-antigen/teichoic acid export membrane protein</fullName>
    </submittedName>
</protein>
<sequence>MFYSIGNLAGKMSGVILLPLYTTFLSAEMFGLFALFEVTYLLIQAFTGMGVKAALMRWYWDKEMEDRRKELFFSSFVFNFIVSVITLIILFVGFGLIATYFFKTEVSMSLQVVFLLSTFVRLIVDMPMLLLRITHQAALHTRHQLIQLAVFVGVVVLMLMYFRLDILGIFIGYLVANTLNLLMLLPFIQRNIKWNYQHGVIRDMLRFGFPLALSNLMNLVLSMSDKVIINLFSTLKNVGNYTLAYKISNIVELMVVNAFMNAYTHVFFKGMDETGNERFFSKTFTYFIFTLTFISLGLVLFVGEVVKVLSFNNQDYVDSIALIPVLTLSIVFGGARSMLVLPLQRHKKTRVISVVSVCIGLSNLGLNILLVPIFGSMGAAVATLFTQMASSIWLLRYASRLDKTPYETRKLALMLGAAVALANIGIWFPLDVWLIKFLLNCVLLVSWFIILYFSNFFEPVELERIRQGWEKWRRPGQWLANIKKERSAHESVAE</sequence>
<evidence type="ECO:0000313" key="8">
    <source>
        <dbReference type="Proteomes" id="UP000249239"/>
    </source>
</evidence>
<feature type="transmembrane region" description="Helical" evidence="6">
    <location>
        <begin position="145"/>
        <end position="164"/>
    </location>
</feature>
<keyword evidence="5 6" id="KW-0472">Membrane</keyword>
<dbReference type="Proteomes" id="UP000249239">
    <property type="component" value="Unassembled WGS sequence"/>
</dbReference>
<keyword evidence="3 6" id="KW-0812">Transmembrane</keyword>
<feature type="transmembrane region" description="Helical" evidence="6">
    <location>
        <begin position="351"/>
        <end position="374"/>
    </location>
</feature>
<keyword evidence="4 6" id="KW-1133">Transmembrane helix</keyword>
<accession>A0A2W7PZN3</accession>
<dbReference type="EMBL" id="QKZK01000018">
    <property type="protein sequence ID" value="PZX14999.1"/>
    <property type="molecule type" value="Genomic_DNA"/>
</dbReference>
<evidence type="ECO:0000256" key="1">
    <source>
        <dbReference type="ARBA" id="ARBA00004651"/>
    </source>
</evidence>
<feature type="transmembrane region" description="Helical" evidence="6">
    <location>
        <begin position="72"/>
        <end position="102"/>
    </location>
</feature>
<dbReference type="PANTHER" id="PTHR30250">
    <property type="entry name" value="PST FAMILY PREDICTED COLANIC ACID TRANSPORTER"/>
    <property type="match status" value="1"/>
</dbReference>
<keyword evidence="8" id="KW-1185">Reference proteome</keyword>
<gene>
    <name evidence="7" type="ORF">LX69_02329</name>
</gene>
<proteinExistence type="predicted"/>
<reference evidence="7 8" key="1">
    <citation type="submission" date="2018-06" db="EMBL/GenBank/DDBJ databases">
        <title>Genomic Encyclopedia of Archaeal and Bacterial Type Strains, Phase II (KMG-II): from individual species to whole genera.</title>
        <authorList>
            <person name="Goeker M."/>
        </authorList>
    </citation>
    <scope>NUCLEOTIDE SEQUENCE [LARGE SCALE GENOMIC DNA]</scope>
    <source>
        <strain evidence="7 8">DSM 6779</strain>
    </source>
</reference>
<dbReference type="PANTHER" id="PTHR30250:SF11">
    <property type="entry name" value="O-ANTIGEN TRANSPORTER-RELATED"/>
    <property type="match status" value="1"/>
</dbReference>
<evidence type="ECO:0000313" key="7">
    <source>
        <dbReference type="EMBL" id="PZX14999.1"/>
    </source>
</evidence>
<dbReference type="InterPro" id="IPR002797">
    <property type="entry name" value="Polysacc_synth"/>
</dbReference>
<evidence type="ECO:0000256" key="4">
    <source>
        <dbReference type="ARBA" id="ARBA00022989"/>
    </source>
</evidence>
<feature type="transmembrane region" description="Helical" evidence="6">
    <location>
        <begin position="434"/>
        <end position="457"/>
    </location>
</feature>
<feature type="transmembrane region" description="Helical" evidence="6">
    <location>
        <begin position="411"/>
        <end position="428"/>
    </location>
</feature>
<dbReference type="InterPro" id="IPR050833">
    <property type="entry name" value="Poly_Biosynth_Transport"/>
</dbReference>
<feature type="transmembrane region" description="Helical" evidence="6">
    <location>
        <begin position="41"/>
        <end position="60"/>
    </location>
</feature>
<evidence type="ECO:0000256" key="2">
    <source>
        <dbReference type="ARBA" id="ARBA00022475"/>
    </source>
</evidence>
<evidence type="ECO:0000256" key="6">
    <source>
        <dbReference type="SAM" id="Phobius"/>
    </source>
</evidence>
<dbReference type="GO" id="GO:0005886">
    <property type="term" value="C:plasma membrane"/>
    <property type="evidence" value="ECO:0007669"/>
    <property type="project" value="UniProtKB-SubCell"/>
</dbReference>
<organism evidence="7 8">
    <name type="scientific">Breznakibacter xylanolyticus</name>
    <dbReference type="NCBI Taxonomy" id="990"/>
    <lineage>
        <taxon>Bacteria</taxon>
        <taxon>Pseudomonadati</taxon>
        <taxon>Bacteroidota</taxon>
        <taxon>Bacteroidia</taxon>
        <taxon>Marinilabiliales</taxon>
        <taxon>Marinilabiliaceae</taxon>
        <taxon>Breznakibacter</taxon>
    </lineage>
</organism>
<comment type="caution">
    <text evidence="7">The sequence shown here is derived from an EMBL/GenBank/DDBJ whole genome shotgun (WGS) entry which is preliminary data.</text>
</comment>
<keyword evidence="2" id="KW-1003">Cell membrane</keyword>
<evidence type="ECO:0000256" key="5">
    <source>
        <dbReference type="ARBA" id="ARBA00023136"/>
    </source>
</evidence>
<dbReference type="AlphaFoldDB" id="A0A2W7PZN3"/>
<feature type="transmembrane region" description="Helical" evidence="6">
    <location>
        <begin position="243"/>
        <end position="263"/>
    </location>
</feature>
<name>A0A2W7PZN3_9BACT</name>
<feature type="transmembrane region" description="Helical" evidence="6">
    <location>
        <begin position="380"/>
        <end position="399"/>
    </location>
</feature>
<feature type="transmembrane region" description="Helical" evidence="6">
    <location>
        <begin position="170"/>
        <end position="192"/>
    </location>
</feature>
<feature type="transmembrane region" description="Helical" evidence="6">
    <location>
        <begin position="12"/>
        <end position="35"/>
    </location>
</feature>
<dbReference type="Pfam" id="PF01943">
    <property type="entry name" value="Polysacc_synt"/>
    <property type="match status" value="1"/>
</dbReference>
<feature type="transmembrane region" description="Helical" evidence="6">
    <location>
        <begin position="108"/>
        <end position="124"/>
    </location>
</feature>
<evidence type="ECO:0000256" key="3">
    <source>
        <dbReference type="ARBA" id="ARBA00022692"/>
    </source>
</evidence>
<feature type="transmembrane region" description="Helical" evidence="6">
    <location>
        <begin position="321"/>
        <end position="339"/>
    </location>
</feature>
<comment type="subcellular location">
    <subcellularLocation>
        <location evidence="1">Cell membrane</location>
        <topology evidence="1">Multi-pass membrane protein</topology>
    </subcellularLocation>
</comment>
<feature type="transmembrane region" description="Helical" evidence="6">
    <location>
        <begin position="204"/>
        <end position="223"/>
    </location>
</feature>
<feature type="transmembrane region" description="Helical" evidence="6">
    <location>
        <begin position="284"/>
        <end position="301"/>
    </location>
</feature>